<dbReference type="EMBL" id="JAJNDB010000005">
    <property type="protein sequence ID" value="MCD2195999.1"/>
    <property type="molecule type" value="Genomic_DNA"/>
</dbReference>
<dbReference type="Pfam" id="PF03713">
    <property type="entry name" value="DUF305"/>
    <property type="match status" value="1"/>
</dbReference>
<evidence type="ECO:0000256" key="2">
    <source>
        <dbReference type="SAM" id="SignalP"/>
    </source>
</evidence>
<evidence type="ECO:0000259" key="3">
    <source>
        <dbReference type="Pfam" id="PF03713"/>
    </source>
</evidence>
<reference evidence="4 5" key="1">
    <citation type="submission" date="2021-11" db="EMBL/GenBank/DDBJ databases">
        <title>Draft genome sequence of Actinomycetospora sp. SF1 isolated from the rhizosphere soil.</title>
        <authorList>
            <person name="Duangmal K."/>
            <person name="Chantavorakit T."/>
        </authorList>
    </citation>
    <scope>NUCLEOTIDE SEQUENCE [LARGE SCALE GENOMIC DNA]</scope>
    <source>
        <strain evidence="4 5">TBRC 5722</strain>
    </source>
</reference>
<evidence type="ECO:0000256" key="1">
    <source>
        <dbReference type="SAM" id="MobiDB-lite"/>
    </source>
</evidence>
<dbReference type="InterPro" id="IPR005183">
    <property type="entry name" value="DUF305_CopM-like"/>
</dbReference>
<evidence type="ECO:0000313" key="4">
    <source>
        <dbReference type="EMBL" id="MCD2195999.1"/>
    </source>
</evidence>
<protein>
    <submittedName>
        <fullName evidence="4">DUF305 domain-containing protein</fullName>
    </submittedName>
</protein>
<dbReference type="PROSITE" id="PS51257">
    <property type="entry name" value="PROKAR_LIPOPROTEIN"/>
    <property type="match status" value="1"/>
</dbReference>
<sequence length="211" mass="21745">MRRVTQWRRWVPIAMLAVVVAAGSAGCADAPVAPSSGGSAAPSSGGPGVPTTTAPAPAAVAALDTGYARMMLGHHEQALELSALVAGRSSSPDVADLAFRIDRAQVEEVGQLEGFLRVRGAPTGPPPGMAGMDGMADAATLARLRTLRGPAFDRLWLRTMTAHHEGALTMARDQLAATGGVASTSALAEFSRTLLVAQQAEIDRMRVLLGP</sequence>
<comment type="caution">
    <text evidence="4">The sequence shown here is derived from an EMBL/GenBank/DDBJ whole genome shotgun (WGS) entry which is preliminary data.</text>
</comment>
<feature type="region of interest" description="Disordered" evidence="1">
    <location>
        <begin position="32"/>
        <end position="52"/>
    </location>
</feature>
<gene>
    <name evidence="4" type="ORF">LQ327_21750</name>
</gene>
<dbReference type="RefSeq" id="WP_230737858.1">
    <property type="nucleotide sequence ID" value="NZ_JAJNDB010000005.1"/>
</dbReference>
<keyword evidence="5" id="KW-1185">Reference proteome</keyword>
<dbReference type="PANTHER" id="PTHR36933">
    <property type="entry name" value="SLL0788 PROTEIN"/>
    <property type="match status" value="1"/>
</dbReference>
<name>A0ABS8PG71_9PSEU</name>
<keyword evidence="2" id="KW-0732">Signal</keyword>
<organism evidence="4 5">
    <name type="scientific">Actinomycetospora endophytica</name>
    <dbReference type="NCBI Taxonomy" id="2291215"/>
    <lineage>
        <taxon>Bacteria</taxon>
        <taxon>Bacillati</taxon>
        <taxon>Actinomycetota</taxon>
        <taxon>Actinomycetes</taxon>
        <taxon>Pseudonocardiales</taxon>
        <taxon>Pseudonocardiaceae</taxon>
        <taxon>Actinomycetospora</taxon>
    </lineage>
</organism>
<feature type="domain" description="DUF305" evidence="3">
    <location>
        <begin position="64"/>
        <end position="208"/>
    </location>
</feature>
<dbReference type="PANTHER" id="PTHR36933:SF1">
    <property type="entry name" value="SLL0788 PROTEIN"/>
    <property type="match status" value="1"/>
</dbReference>
<dbReference type="Gene3D" id="1.20.1260.10">
    <property type="match status" value="1"/>
</dbReference>
<dbReference type="InterPro" id="IPR012347">
    <property type="entry name" value="Ferritin-like"/>
</dbReference>
<accession>A0ABS8PG71</accession>
<proteinExistence type="predicted"/>
<dbReference type="Proteomes" id="UP001199469">
    <property type="component" value="Unassembled WGS sequence"/>
</dbReference>
<evidence type="ECO:0000313" key="5">
    <source>
        <dbReference type="Proteomes" id="UP001199469"/>
    </source>
</evidence>
<feature type="signal peptide" evidence="2">
    <location>
        <begin position="1"/>
        <end position="27"/>
    </location>
</feature>
<feature type="chain" id="PRO_5045286341" evidence="2">
    <location>
        <begin position="28"/>
        <end position="211"/>
    </location>
</feature>